<feature type="domain" description="Nucleotide exchange factor Fes1" evidence="4">
    <location>
        <begin position="93"/>
        <end position="183"/>
    </location>
</feature>
<feature type="chain" id="PRO_5044755638" description="Nucleotide exchange factor Fes1 domain-containing protein" evidence="3">
    <location>
        <begin position="32"/>
        <end position="424"/>
    </location>
</feature>
<dbReference type="InterPro" id="IPR016024">
    <property type="entry name" value="ARM-type_fold"/>
</dbReference>
<dbReference type="Gene3D" id="1.25.10.10">
    <property type="entry name" value="Leucine-rich Repeat Variant"/>
    <property type="match status" value="1"/>
</dbReference>
<keyword evidence="3" id="KW-0732">Signal</keyword>
<evidence type="ECO:0000259" key="4">
    <source>
        <dbReference type="Pfam" id="PF08609"/>
    </source>
</evidence>
<dbReference type="PANTHER" id="PTHR19316">
    <property type="entry name" value="PROTEIN FOLDING REGULATOR"/>
    <property type="match status" value="1"/>
</dbReference>
<evidence type="ECO:0000256" key="3">
    <source>
        <dbReference type="SAM" id="SignalP"/>
    </source>
</evidence>
<dbReference type="InterPro" id="IPR011989">
    <property type="entry name" value="ARM-like"/>
</dbReference>
<organism evidence="5 6">
    <name type="scientific">Riccia sorocarpa</name>
    <dbReference type="NCBI Taxonomy" id="122646"/>
    <lineage>
        <taxon>Eukaryota</taxon>
        <taxon>Viridiplantae</taxon>
        <taxon>Streptophyta</taxon>
        <taxon>Embryophyta</taxon>
        <taxon>Marchantiophyta</taxon>
        <taxon>Marchantiopsida</taxon>
        <taxon>Marchantiidae</taxon>
        <taxon>Marchantiales</taxon>
        <taxon>Ricciaceae</taxon>
        <taxon>Riccia</taxon>
    </lineage>
</organism>
<evidence type="ECO:0000313" key="5">
    <source>
        <dbReference type="EMBL" id="KAL3678597.1"/>
    </source>
</evidence>
<dbReference type="InterPro" id="IPR000225">
    <property type="entry name" value="Armadillo"/>
</dbReference>
<name>A0ABD3GJ94_9MARC</name>
<gene>
    <name evidence="5" type="ORF">R1sor_021553</name>
</gene>
<comment type="caution">
    <text evidence="5">The sequence shown here is derived from an EMBL/GenBank/DDBJ whole genome shotgun (WGS) entry which is preliminary data.</text>
</comment>
<evidence type="ECO:0000256" key="2">
    <source>
        <dbReference type="SAM" id="Coils"/>
    </source>
</evidence>
<dbReference type="AlphaFoldDB" id="A0ABD3GJ94"/>
<feature type="coiled-coil region" evidence="2">
    <location>
        <begin position="378"/>
        <end position="412"/>
    </location>
</feature>
<dbReference type="PANTHER" id="PTHR19316:SF32">
    <property type="entry name" value="ARM REPEAT SUPERFAMILY PROTEIN"/>
    <property type="match status" value="1"/>
</dbReference>
<sequence>MRNRSSMSGILTAWLRLVSVLLVCGLSVSNGDGKFSKLADLSSKINITSAGYAWVTAMGGDDLRSKGKVEEAFAADDKVEQDTEVEPAFTSIDSMLQWAIGHADPEKMKGSAQEVQRMTPQELEKRRAEIRDLMEKLRMPSDADLMKVAIADLHNESLPAEARKRALEELVILVEPIDNANDLDKLGGLVVVIEELDREEVELRAAAAAVLAMASQNNRIVQAQLLSYGVLPKLMKMARSPSSEEAVKAFHAVSAITRNCPPGHEIFYRNGGVSLLTELLSSENVDTRLRKKALFLVADLAEQRVEVKGQLDAYNLDDGFLRSVVGQAESVDLDTQQKALDALKSLHKVSKSVRETLQNVCHVEVVLGRLELYFQKLIAEPDQERAEYIKDLEELRREVTELFASKEDESEAGERLKDDQILYL</sequence>
<keyword evidence="6" id="KW-1185">Reference proteome</keyword>
<proteinExistence type="predicted"/>
<dbReference type="Pfam" id="PF08609">
    <property type="entry name" value="Fes1"/>
    <property type="match status" value="1"/>
</dbReference>
<evidence type="ECO:0000256" key="1">
    <source>
        <dbReference type="PROSITE-ProRule" id="PRU00259"/>
    </source>
</evidence>
<dbReference type="EMBL" id="JBJQOH010000007">
    <property type="protein sequence ID" value="KAL3678597.1"/>
    <property type="molecule type" value="Genomic_DNA"/>
</dbReference>
<accession>A0ABD3GJ94</accession>
<protein>
    <recommendedName>
        <fullName evidence="4">Nucleotide exchange factor Fes1 domain-containing protein</fullName>
    </recommendedName>
</protein>
<dbReference type="Proteomes" id="UP001633002">
    <property type="component" value="Unassembled WGS sequence"/>
</dbReference>
<dbReference type="PROSITE" id="PS50176">
    <property type="entry name" value="ARM_REPEAT"/>
    <property type="match status" value="1"/>
</dbReference>
<keyword evidence="2" id="KW-0175">Coiled coil</keyword>
<feature type="signal peptide" evidence="3">
    <location>
        <begin position="1"/>
        <end position="31"/>
    </location>
</feature>
<feature type="repeat" description="ARM" evidence="1">
    <location>
        <begin position="271"/>
        <end position="301"/>
    </location>
</feature>
<evidence type="ECO:0000313" key="6">
    <source>
        <dbReference type="Proteomes" id="UP001633002"/>
    </source>
</evidence>
<reference evidence="5 6" key="1">
    <citation type="submission" date="2024-09" db="EMBL/GenBank/DDBJ databases">
        <title>Chromosome-scale assembly of Riccia sorocarpa.</title>
        <authorList>
            <person name="Paukszto L."/>
        </authorList>
    </citation>
    <scope>NUCLEOTIDE SEQUENCE [LARGE SCALE GENOMIC DNA]</scope>
    <source>
        <strain evidence="5">LP-2024</strain>
        <tissue evidence="5">Aerial parts of the thallus</tissue>
    </source>
</reference>
<dbReference type="SUPFAM" id="SSF48371">
    <property type="entry name" value="ARM repeat"/>
    <property type="match status" value="1"/>
</dbReference>
<dbReference type="InterPro" id="IPR013918">
    <property type="entry name" value="Nucleotide_exch_fac_Fes1"/>
</dbReference>
<dbReference type="InterPro" id="IPR050693">
    <property type="entry name" value="Hsp70_NEF-Inhibitors"/>
</dbReference>